<keyword evidence="1" id="KW-0175">Coiled coil</keyword>
<evidence type="ECO:0000313" key="3">
    <source>
        <dbReference type="Proteomes" id="UP000017647"/>
    </source>
</evidence>
<feature type="coiled-coil region" evidence="1">
    <location>
        <begin position="23"/>
        <end position="64"/>
    </location>
</feature>
<dbReference type="GeneID" id="17959462"/>
<dbReference type="Proteomes" id="UP000017647">
    <property type="component" value="Segment"/>
</dbReference>
<reference evidence="2 3" key="1">
    <citation type="journal article" date="2013" name="Genome Announc.">
        <title>Complete Genome of Bacillus pumilus Siphophage Glittering.</title>
        <authorList>
            <person name="Matthew S.P."/>
            <person name="Decker S.L."/>
            <person name="Chamakura K.R."/>
            <person name="Kuty Everett G.F."/>
        </authorList>
    </citation>
    <scope>NUCLEOTIDE SEQUENCE [LARGE SCALE GENOMIC DNA]</scope>
</reference>
<evidence type="ECO:0000313" key="2">
    <source>
        <dbReference type="EMBL" id="AGY47259.1"/>
    </source>
</evidence>
<keyword evidence="3" id="KW-1185">Reference proteome</keyword>
<gene>
    <name evidence="2" type="ORF">Glittering_72</name>
</gene>
<sequence length="75" mass="9278">MTQVIERGKILKTIREMLIEDRINEISTEVQFQRKLKRKAEDDLKRINKRLSELRDEWHEMDIELKQHQYKRGEL</sequence>
<dbReference type="OrthoDB" id="25045at10239"/>
<proteinExistence type="predicted"/>
<organism evidence="2 3">
    <name type="scientific">Bacillus phage Glittering</name>
    <dbReference type="NCBI Taxonomy" id="2884421"/>
    <lineage>
        <taxon>Viruses</taxon>
        <taxon>Duplodnaviria</taxon>
        <taxon>Heunggongvirae</taxon>
        <taxon>Uroviricota</taxon>
        <taxon>Caudoviricetes</taxon>
        <taxon>Ehrlichviridae</taxon>
        <taxon>Andromedavirus</taxon>
        <taxon>Andromedavirus glittering</taxon>
    </lineage>
</organism>
<dbReference type="EMBL" id="KF669651">
    <property type="protein sequence ID" value="AGY47259.1"/>
    <property type="molecule type" value="Genomic_DNA"/>
</dbReference>
<protein>
    <submittedName>
        <fullName evidence="2">Uncharacterized protein</fullName>
    </submittedName>
</protein>
<dbReference type="KEGG" id="vg:17959462"/>
<name>U5PTN9_9CAUD</name>
<accession>U5PTN9</accession>
<evidence type="ECO:0000256" key="1">
    <source>
        <dbReference type="SAM" id="Coils"/>
    </source>
</evidence>
<dbReference type="RefSeq" id="YP_008770708.1">
    <property type="nucleotide sequence ID" value="NC_022766.1"/>
</dbReference>